<evidence type="ECO:0000313" key="3">
    <source>
        <dbReference type="Proteomes" id="UP000671879"/>
    </source>
</evidence>
<keyword evidence="1" id="KW-0472">Membrane</keyword>
<dbReference type="Proteomes" id="UP000671879">
    <property type="component" value="Chromosome"/>
</dbReference>
<evidence type="ECO:0000313" key="2">
    <source>
        <dbReference type="EMBL" id="QTX33680.1"/>
    </source>
</evidence>
<evidence type="ECO:0000256" key="1">
    <source>
        <dbReference type="SAM" id="Phobius"/>
    </source>
</evidence>
<dbReference type="InterPro" id="IPR032126">
    <property type="entry name" value="LydA_holin"/>
</dbReference>
<keyword evidence="1" id="KW-1133">Transmembrane helix</keyword>
<gene>
    <name evidence="2" type="ORF">KAR29_04710</name>
</gene>
<name>A0A9Q7ALM0_9BACT</name>
<sequence>MSGSVVRYLRLHRAERFSWGEFLSGMTVAGFVGVVVACFCRGLGLSPWTTSAIVAMSGYSAGQILDYGQGALLRWLERKTK</sequence>
<evidence type="ECO:0008006" key="4">
    <source>
        <dbReference type="Google" id="ProtNLM"/>
    </source>
</evidence>
<organism evidence="2 3">
    <name type="scientific">Aminithiophilus ramosus</name>
    <dbReference type="NCBI Taxonomy" id="3029084"/>
    <lineage>
        <taxon>Bacteria</taxon>
        <taxon>Thermotogati</taxon>
        <taxon>Synergistota</taxon>
        <taxon>Synergistia</taxon>
        <taxon>Synergistales</taxon>
        <taxon>Aminithiophilaceae</taxon>
        <taxon>Aminithiophilus</taxon>
    </lineage>
</organism>
<keyword evidence="3" id="KW-1185">Reference proteome</keyword>
<proteinExistence type="predicted"/>
<accession>A0A9Q7ALM0</accession>
<dbReference type="AlphaFoldDB" id="A0A9Q7ALM0"/>
<dbReference type="KEGG" id="aram:KAR29_04710"/>
<protein>
    <recommendedName>
        <fullName evidence="4">Holin</fullName>
    </recommendedName>
</protein>
<dbReference type="EMBL" id="CP072943">
    <property type="protein sequence ID" value="QTX33680.1"/>
    <property type="molecule type" value="Genomic_DNA"/>
</dbReference>
<feature type="transmembrane region" description="Helical" evidence="1">
    <location>
        <begin position="21"/>
        <end position="44"/>
    </location>
</feature>
<reference evidence="3" key="1">
    <citation type="submission" date="2021-04" db="EMBL/GenBank/DDBJ databases">
        <title>A novel Synergistetes isolate from a pyrite-forming mixed culture.</title>
        <authorList>
            <person name="Bunk B."/>
            <person name="Sproer C."/>
            <person name="Spring S."/>
            <person name="Pester M."/>
        </authorList>
    </citation>
    <scope>NUCLEOTIDE SEQUENCE [LARGE SCALE GENOMIC DNA]</scope>
    <source>
        <strain evidence="3">J.5.4.2-T.3.5.2</strain>
    </source>
</reference>
<keyword evidence="1" id="KW-0812">Transmembrane</keyword>
<dbReference type="Pfam" id="PF16083">
    <property type="entry name" value="Phage_holin_3_3"/>
    <property type="match status" value="1"/>
</dbReference>